<proteinExistence type="predicted"/>
<keyword evidence="2" id="KW-1185">Reference proteome</keyword>
<organism evidence="1 2">
    <name type="scientific">Racocetra persica</name>
    <dbReference type="NCBI Taxonomy" id="160502"/>
    <lineage>
        <taxon>Eukaryota</taxon>
        <taxon>Fungi</taxon>
        <taxon>Fungi incertae sedis</taxon>
        <taxon>Mucoromycota</taxon>
        <taxon>Glomeromycotina</taxon>
        <taxon>Glomeromycetes</taxon>
        <taxon>Diversisporales</taxon>
        <taxon>Gigasporaceae</taxon>
        <taxon>Racocetra</taxon>
    </lineage>
</organism>
<evidence type="ECO:0000313" key="1">
    <source>
        <dbReference type="EMBL" id="CAG8823461.1"/>
    </source>
</evidence>
<dbReference type="EMBL" id="CAJVQC010087576">
    <property type="protein sequence ID" value="CAG8823461.1"/>
    <property type="molecule type" value="Genomic_DNA"/>
</dbReference>
<accession>A0ACA9S3L3</accession>
<sequence>EQRAYRELITEPVKFTYNSKRVISHLVLPVVRDELSITLKINVLNHDPYSENQYAVFYKGVTTANRTPSLWLKSSNSTPCLRLSITGNNDTGINMDGYGFLLNR</sequence>
<protein>
    <submittedName>
        <fullName evidence="1">17637_t:CDS:1</fullName>
    </submittedName>
</protein>
<feature type="non-terminal residue" evidence="1">
    <location>
        <position position="1"/>
    </location>
</feature>
<evidence type="ECO:0000313" key="2">
    <source>
        <dbReference type="Proteomes" id="UP000789920"/>
    </source>
</evidence>
<reference evidence="1" key="1">
    <citation type="submission" date="2021-06" db="EMBL/GenBank/DDBJ databases">
        <authorList>
            <person name="Kallberg Y."/>
            <person name="Tangrot J."/>
            <person name="Rosling A."/>
        </authorList>
    </citation>
    <scope>NUCLEOTIDE SEQUENCE</scope>
    <source>
        <strain evidence="1">MA461A</strain>
    </source>
</reference>
<name>A0ACA9S3L3_9GLOM</name>
<feature type="non-terminal residue" evidence="1">
    <location>
        <position position="104"/>
    </location>
</feature>
<gene>
    <name evidence="1" type="ORF">RPERSI_LOCUS26024</name>
</gene>
<comment type="caution">
    <text evidence="1">The sequence shown here is derived from an EMBL/GenBank/DDBJ whole genome shotgun (WGS) entry which is preliminary data.</text>
</comment>
<dbReference type="Proteomes" id="UP000789920">
    <property type="component" value="Unassembled WGS sequence"/>
</dbReference>